<feature type="chain" id="PRO_5014856824" evidence="1">
    <location>
        <begin position="21"/>
        <end position="88"/>
    </location>
</feature>
<dbReference type="EMBL" id="GGFJ01013045">
    <property type="protein sequence ID" value="MBW62186.1"/>
    <property type="molecule type" value="Transcribed_RNA"/>
</dbReference>
<proteinExistence type="predicted"/>
<feature type="signal peptide" evidence="1">
    <location>
        <begin position="1"/>
        <end position="20"/>
    </location>
</feature>
<name>A0A2M4CA05_9DIPT</name>
<protein>
    <submittedName>
        <fullName evidence="2">Putative secreted protein</fullName>
    </submittedName>
</protein>
<sequence>MFSFGFFVFRTIFFASTASGLTPGSGPQIIHRLYCHISVVSFYIFYPQNTSHHPTHTITNPVHNLSCHCSVCLCLACIPPCSVLGGVR</sequence>
<organism evidence="2">
    <name type="scientific">Anopheles marajoara</name>
    <dbReference type="NCBI Taxonomy" id="58244"/>
    <lineage>
        <taxon>Eukaryota</taxon>
        <taxon>Metazoa</taxon>
        <taxon>Ecdysozoa</taxon>
        <taxon>Arthropoda</taxon>
        <taxon>Hexapoda</taxon>
        <taxon>Insecta</taxon>
        <taxon>Pterygota</taxon>
        <taxon>Neoptera</taxon>
        <taxon>Endopterygota</taxon>
        <taxon>Diptera</taxon>
        <taxon>Nematocera</taxon>
        <taxon>Culicoidea</taxon>
        <taxon>Culicidae</taxon>
        <taxon>Anophelinae</taxon>
        <taxon>Anopheles</taxon>
    </lineage>
</organism>
<dbReference type="AlphaFoldDB" id="A0A2M4CA05"/>
<keyword evidence="1" id="KW-0732">Signal</keyword>
<evidence type="ECO:0000313" key="2">
    <source>
        <dbReference type="EMBL" id="MBW62186.1"/>
    </source>
</evidence>
<accession>A0A2M4CA05</accession>
<reference evidence="2" key="1">
    <citation type="submission" date="2018-01" db="EMBL/GenBank/DDBJ databases">
        <title>An insight into the sialome of Amazonian anophelines.</title>
        <authorList>
            <person name="Ribeiro J.M."/>
            <person name="Scarpassa V."/>
            <person name="Calvo E."/>
        </authorList>
    </citation>
    <scope>NUCLEOTIDE SEQUENCE</scope>
    <source>
        <tissue evidence="2">Salivary glands</tissue>
    </source>
</reference>
<evidence type="ECO:0000256" key="1">
    <source>
        <dbReference type="SAM" id="SignalP"/>
    </source>
</evidence>